<proteinExistence type="predicted"/>
<dbReference type="EMBL" id="CP084930">
    <property type="protein sequence ID" value="USI72555.1"/>
    <property type="molecule type" value="Genomic_DNA"/>
</dbReference>
<name>A0ABY4X6S8_9SPHN</name>
<evidence type="ECO:0000313" key="1">
    <source>
        <dbReference type="EMBL" id="USI72555.1"/>
    </source>
</evidence>
<accession>A0ABY4X6S8</accession>
<organism evidence="1 2">
    <name type="scientific">Sphingomonas morindae</name>
    <dbReference type="NCBI Taxonomy" id="1541170"/>
    <lineage>
        <taxon>Bacteria</taxon>
        <taxon>Pseudomonadati</taxon>
        <taxon>Pseudomonadota</taxon>
        <taxon>Alphaproteobacteria</taxon>
        <taxon>Sphingomonadales</taxon>
        <taxon>Sphingomonadaceae</taxon>
        <taxon>Sphingomonas</taxon>
    </lineage>
</organism>
<gene>
    <name evidence="1" type="ORF">LHA26_14900</name>
</gene>
<dbReference type="InterPro" id="IPR012863">
    <property type="entry name" value="DUF1636"/>
</dbReference>
<dbReference type="Pfam" id="PF07845">
    <property type="entry name" value="DUF1636"/>
    <property type="match status" value="1"/>
</dbReference>
<reference evidence="1" key="1">
    <citation type="journal article" date="2022" name="Toxins">
        <title>Genomic Analysis of Sphingopyxis sp. USTB-05 for Biodegrading Cyanobacterial Hepatotoxins.</title>
        <authorList>
            <person name="Liu C."/>
            <person name="Xu Q."/>
            <person name="Zhao Z."/>
            <person name="Zhang H."/>
            <person name="Liu X."/>
            <person name="Yin C."/>
            <person name="Liu Y."/>
            <person name="Yan H."/>
        </authorList>
    </citation>
    <scope>NUCLEOTIDE SEQUENCE</scope>
    <source>
        <strain evidence="1">NBD5</strain>
    </source>
</reference>
<sequence length="136" mass="14426">MWKRTGDAPTLVVCGTCRHAADMREDETGQRGGARLAEALEAAQAADPRNDGIVVERMNCLFACAAHCAVHLRAPGKIGYVLGRFTPDAEAAEALLAFARAYAASAEGRVPFRAWPAGVKGHFLARVPPAGLVLQE</sequence>
<evidence type="ECO:0000313" key="2">
    <source>
        <dbReference type="Proteomes" id="UP001056937"/>
    </source>
</evidence>
<dbReference type="RefSeq" id="WP_252166362.1">
    <property type="nucleotide sequence ID" value="NZ_CP084930.1"/>
</dbReference>
<dbReference type="Proteomes" id="UP001056937">
    <property type="component" value="Chromosome 1"/>
</dbReference>
<protein>
    <submittedName>
        <fullName evidence="1">DUF1636 domain-containing protein</fullName>
    </submittedName>
</protein>
<keyword evidence="2" id="KW-1185">Reference proteome</keyword>